<dbReference type="AlphaFoldDB" id="A0A256FLX9"/>
<dbReference type="EMBL" id="NNRK01000025">
    <property type="protein sequence ID" value="OYR15441.1"/>
    <property type="molecule type" value="Genomic_DNA"/>
</dbReference>
<reference evidence="1 2" key="1">
    <citation type="submission" date="2017-07" db="EMBL/GenBank/DDBJ databases">
        <title>Phylogenetic study on the rhizospheric bacterium Ochrobactrum sp. A44.</title>
        <authorList>
            <person name="Krzyzanowska D.M."/>
            <person name="Ossowicki A."/>
            <person name="Rajewska M."/>
            <person name="Maciag T."/>
            <person name="Kaczynski Z."/>
            <person name="Czerwicka M."/>
            <person name="Jafra S."/>
        </authorList>
    </citation>
    <scope>NUCLEOTIDE SEQUENCE [LARGE SCALE GENOMIC DNA]</scope>
    <source>
        <strain evidence="1 2">PR17</strain>
    </source>
</reference>
<name>A0A256FLX9_9HYPH</name>
<organism evidence="1 2">
    <name type="scientific">Brucella rhizosphaerae</name>
    <dbReference type="NCBI Taxonomy" id="571254"/>
    <lineage>
        <taxon>Bacteria</taxon>
        <taxon>Pseudomonadati</taxon>
        <taxon>Pseudomonadota</taxon>
        <taxon>Alphaproteobacteria</taxon>
        <taxon>Hyphomicrobiales</taxon>
        <taxon>Brucellaceae</taxon>
        <taxon>Brucella/Ochrobactrum group</taxon>
        <taxon>Brucella</taxon>
    </lineage>
</organism>
<evidence type="ECO:0000313" key="2">
    <source>
        <dbReference type="Proteomes" id="UP000216345"/>
    </source>
</evidence>
<keyword evidence="2" id="KW-1185">Reference proteome</keyword>
<evidence type="ECO:0000313" key="1">
    <source>
        <dbReference type="EMBL" id="OYR15441.1"/>
    </source>
</evidence>
<proteinExistence type="predicted"/>
<comment type="caution">
    <text evidence="1">The sequence shown here is derived from an EMBL/GenBank/DDBJ whole genome shotgun (WGS) entry which is preliminary data.</text>
</comment>
<gene>
    <name evidence="1" type="ORF">CEV32_4713</name>
</gene>
<accession>A0A256FLX9</accession>
<protein>
    <submittedName>
        <fullName evidence="1">Uncharacterized protein</fullName>
    </submittedName>
</protein>
<dbReference type="Proteomes" id="UP000216345">
    <property type="component" value="Unassembled WGS sequence"/>
</dbReference>
<sequence length="44" mass="5068">MIAVVGQDMKIEDLAKTQRKKTTFSDYMKHGLDELAVHLGYKTR</sequence>